<dbReference type="PANTHER" id="PTHR43132:SF2">
    <property type="entry name" value="ARSENICAL RESISTANCE OPERON REPRESSOR ARSR-RELATED"/>
    <property type="match status" value="1"/>
</dbReference>
<feature type="domain" description="HTH arsR-type" evidence="4">
    <location>
        <begin position="20"/>
        <end position="113"/>
    </location>
</feature>
<dbReference type="Pfam" id="PF01022">
    <property type="entry name" value="HTH_5"/>
    <property type="match status" value="1"/>
</dbReference>
<accession>A0ABW3SWE1</accession>
<dbReference type="CDD" id="cd00090">
    <property type="entry name" value="HTH_ARSR"/>
    <property type="match status" value="1"/>
</dbReference>
<dbReference type="InterPro" id="IPR036390">
    <property type="entry name" value="WH_DNA-bd_sf"/>
</dbReference>
<evidence type="ECO:0000256" key="2">
    <source>
        <dbReference type="ARBA" id="ARBA00023125"/>
    </source>
</evidence>
<name>A0ABW3SWE1_9BACT</name>
<keyword evidence="1" id="KW-0805">Transcription regulation</keyword>
<dbReference type="InterPro" id="IPR001845">
    <property type="entry name" value="HTH_ArsR_DNA-bd_dom"/>
</dbReference>
<organism evidence="5 6">
    <name type="scientific">Pontibacter rugosus</name>
    <dbReference type="NCBI Taxonomy" id="1745966"/>
    <lineage>
        <taxon>Bacteria</taxon>
        <taxon>Pseudomonadati</taxon>
        <taxon>Bacteroidota</taxon>
        <taxon>Cytophagia</taxon>
        <taxon>Cytophagales</taxon>
        <taxon>Hymenobacteraceae</taxon>
        <taxon>Pontibacter</taxon>
    </lineage>
</organism>
<reference evidence="6" key="1">
    <citation type="journal article" date="2019" name="Int. J. Syst. Evol. Microbiol.">
        <title>The Global Catalogue of Microorganisms (GCM) 10K type strain sequencing project: providing services to taxonomists for standard genome sequencing and annotation.</title>
        <authorList>
            <consortium name="The Broad Institute Genomics Platform"/>
            <consortium name="The Broad Institute Genome Sequencing Center for Infectious Disease"/>
            <person name="Wu L."/>
            <person name="Ma J."/>
        </authorList>
    </citation>
    <scope>NUCLEOTIDE SEQUENCE [LARGE SCALE GENOMIC DNA]</scope>
    <source>
        <strain evidence="6">JCM 31319</strain>
    </source>
</reference>
<evidence type="ECO:0000259" key="4">
    <source>
        <dbReference type="PROSITE" id="PS50987"/>
    </source>
</evidence>
<protein>
    <submittedName>
        <fullName evidence="5">ArsR/SmtB family transcription factor</fullName>
    </submittedName>
</protein>
<dbReference type="EMBL" id="JBHTLD010000242">
    <property type="protein sequence ID" value="MFD1188277.1"/>
    <property type="molecule type" value="Genomic_DNA"/>
</dbReference>
<dbReference type="PANTHER" id="PTHR43132">
    <property type="entry name" value="ARSENICAL RESISTANCE OPERON REPRESSOR ARSR-RELATED"/>
    <property type="match status" value="1"/>
</dbReference>
<dbReference type="SUPFAM" id="SSF46785">
    <property type="entry name" value="Winged helix' DNA-binding domain"/>
    <property type="match status" value="1"/>
</dbReference>
<evidence type="ECO:0000313" key="6">
    <source>
        <dbReference type="Proteomes" id="UP001597094"/>
    </source>
</evidence>
<dbReference type="Gene3D" id="1.10.10.10">
    <property type="entry name" value="Winged helix-like DNA-binding domain superfamily/Winged helix DNA-binding domain"/>
    <property type="match status" value="1"/>
</dbReference>
<dbReference type="InterPro" id="IPR011991">
    <property type="entry name" value="ArsR-like_HTH"/>
</dbReference>
<dbReference type="PROSITE" id="PS50987">
    <property type="entry name" value="HTH_ARSR_2"/>
    <property type="match status" value="1"/>
</dbReference>
<dbReference type="RefSeq" id="WP_377531596.1">
    <property type="nucleotide sequence ID" value="NZ_JBHTLD010000242.1"/>
</dbReference>
<gene>
    <name evidence="5" type="ORF">ACFQ2O_18835</name>
</gene>
<keyword evidence="3" id="KW-0804">Transcription</keyword>
<dbReference type="PRINTS" id="PR00778">
    <property type="entry name" value="HTHARSR"/>
</dbReference>
<evidence type="ECO:0000313" key="5">
    <source>
        <dbReference type="EMBL" id="MFD1188277.1"/>
    </source>
</evidence>
<keyword evidence="2" id="KW-0238">DNA-binding</keyword>
<evidence type="ECO:0000256" key="3">
    <source>
        <dbReference type="ARBA" id="ARBA00023163"/>
    </source>
</evidence>
<comment type="caution">
    <text evidence="5">The sequence shown here is derived from an EMBL/GenBank/DDBJ whole genome shotgun (WGS) entry which is preliminary data.</text>
</comment>
<dbReference type="SMART" id="SM00418">
    <property type="entry name" value="HTH_ARSR"/>
    <property type="match status" value="1"/>
</dbReference>
<dbReference type="Proteomes" id="UP001597094">
    <property type="component" value="Unassembled WGS sequence"/>
</dbReference>
<feature type="non-terminal residue" evidence="5">
    <location>
        <position position="1"/>
    </location>
</feature>
<keyword evidence="6" id="KW-1185">Reference proteome</keyword>
<proteinExistence type="predicted"/>
<evidence type="ECO:0000256" key="1">
    <source>
        <dbReference type="ARBA" id="ARBA00023015"/>
    </source>
</evidence>
<dbReference type="InterPro" id="IPR051011">
    <property type="entry name" value="Metal_resp_trans_reg"/>
</dbReference>
<dbReference type="NCBIfam" id="NF033788">
    <property type="entry name" value="HTH_metalloreg"/>
    <property type="match status" value="1"/>
</dbReference>
<dbReference type="InterPro" id="IPR036388">
    <property type="entry name" value="WH-like_DNA-bd_sf"/>
</dbReference>
<sequence>HISIVLILNHKNMSTLKVRVDQEKLDKAAYVLKCVAHPVRISIIDLLEQRERLTVSQLQEVLSIEQSLLSHHLTNMRDKGIVKTQREGKNVYYSLTDTTITTIIECIKGSKVF</sequence>